<dbReference type="PANTHER" id="PTHR21377:SF0">
    <property type="entry name" value="PROTEIN FAM210B, MITOCHONDRIAL"/>
    <property type="match status" value="1"/>
</dbReference>
<accession>A0A1D1VPU7</accession>
<evidence type="ECO:0000256" key="2">
    <source>
        <dbReference type="SAM" id="Phobius"/>
    </source>
</evidence>
<gene>
    <name evidence="4" type="primary">RvY_12798-1</name>
    <name evidence="4" type="synonym">RvY_12798.1</name>
    <name evidence="4" type="ORF">RvY_12798</name>
</gene>
<dbReference type="STRING" id="947166.A0A1D1VPU7"/>
<dbReference type="InterPro" id="IPR009688">
    <property type="entry name" value="FAM210A/B-like_dom"/>
</dbReference>
<dbReference type="EMBL" id="BDGG01000008">
    <property type="protein sequence ID" value="GAV02203.1"/>
    <property type="molecule type" value="Genomic_DNA"/>
</dbReference>
<dbReference type="Proteomes" id="UP000186922">
    <property type="component" value="Unassembled WGS sequence"/>
</dbReference>
<evidence type="ECO:0000313" key="5">
    <source>
        <dbReference type="Proteomes" id="UP000186922"/>
    </source>
</evidence>
<keyword evidence="2" id="KW-0812">Transmembrane</keyword>
<evidence type="ECO:0000313" key="4">
    <source>
        <dbReference type="EMBL" id="GAV02203.1"/>
    </source>
</evidence>
<reference evidence="4 5" key="1">
    <citation type="journal article" date="2016" name="Nat. Commun.">
        <title>Extremotolerant tardigrade genome and improved radiotolerance of human cultured cells by tardigrade-unique protein.</title>
        <authorList>
            <person name="Hashimoto T."/>
            <person name="Horikawa D.D."/>
            <person name="Saito Y."/>
            <person name="Kuwahara H."/>
            <person name="Kozuka-Hata H."/>
            <person name="Shin-I T."/>
            <person name="Minakuchi Y."/>
            <person name="Ohishi K."/>
            <person name="Motoyama A."/>
            <person name="Aizu T."/>
            <person name="Enomoto A."/>
            <person name="Kondo K."/>
            <person name="Tanaka S."/>
            <person name="Hara Y."/>
            <person name="Koshikawa S."/>
            <person name="Sagara H."/>
            <person name="Miura T."/>
            <person name="Yokobori S."/>
            <person name="Miyagawa K."/>
            <person name="Suzuki Y."/>
            <person name="Kubo T."/>
            <person name="Oyama M."/>
            <person name="Kohara Y."/>
            <person name="Fujiyama A."/>
            <person name="Arakawa K."/>
            <person name="Katayama T."/>
            <person name="Toyoda A."/>
            <person name="Kunieda T."/>
        </authorList>
    </citation>
    <scope>NUCLEOTIDE SEQUENCE [LARGE SCALE GENOMIC DNA]</scope>
    <source>
        <strain evidence="4 5">YOKOZUNA-1</strain>
    </source>
</reference>
<keyword evidence="2" id="KW-0472">Membrane</keyword>
<dbReference type="AlphaFoldDB" id="A0A1D1VPU7"/>
<dbReference type="Pfam" id="PF06916">
    <property type="entry name" value="FAM210A-B_dom"/>
    <property type="match status" value="1"/>
</dbReference>
<feature type="region of interest" description="Disordered" evidence="1">
    <location>
        <begin position="74"/>
        <end position="96"/>
    </location>
</feature>
<protein>
    <recommendedName>
        <fullName evidence="3">DUF1279 domain-containing protein</fullName>
    </recommendedName>
</protein>
<organism evidence="4 5">
    <name type="scientific">Ramazzottius varieornatus</name>
    <name type="common">Water bear</name>
    <name type="synonym">Tardigrade</name>
    <dbReference type="NCBI Taxonomy" id="947166"/>
    <lineage>
        <taxon>Eukaryota</taxon>
        <taxon>Metazoa</taxon>
        <taxon>Ecdysozoa</taxon>
        <taxon>Tardigrada</taxon>
        <taxon>Eutardigrada</taxon>
        <taxon>Parachela</taxon>
        <taxon>Hypsibioidea</taxon>
        <taxon>Ramazzottiidae</taxon>
        <taxon>Ramazzottius</taxon>
    </lineage>
</organism>
<feature type="transmembrane region" description="Helical" evidence="2">
    <location>
        <begin position="124"/>
        <end position="146"/>
    </location>
</feature>
<keyword evidence="5" id="KW-1185">Reference proteome</keyword>
<dbReference type="GO" id="GO:0005739">
    <property type="term" value="C:mitochondrion"/>
    <property type="evidence" value="ECO:0007669"/>
    <property type="project" value="TreeGrafter"/>
</dbReference>
<evidence type="ECO:0000256" key="1">
    <source>
        <dbReference type="SAM" id="MobiDB-lite"/>
    </source>
</evidence>
<feature type="compositionally biased region" description="Polar residues" evidence="1">
    <location>
        <begin position="74"/>
        <end position="90"/>
    </location>
</feature>
<feature type="domain" description="DUF1279" evidence="3">
    <location>
        <begin position="116"/>
        <end position="199"/>
    </location>
</feature>
<proteinExistence type="predicted"/>
<name>A0A1D1VPU7_RAMVA</name>
<keyword evidence="2" id="KW-1133">Transmembrane helix</keyword>
<comment type="caution">
    <text evidence="4">The sequence shown here is derived from an EMBL/GenBank/DDBJ whole genome shotgun (WGS) entry which is preliminary data.</text>
</comment>
<dbReference type="OrthoDB" id="426386at2759"/>
<dbReference type="InterPro" id="IPR045866">
    <property type="entry name" value="FAM210A/B-like"/>
</dbReference>
<dbReference type="PANTHER" id="PTHR21377">
    <property type="entry name" value="PROTEIN FAM210B, MITOCHONDRIAL"/>
    <property type="match status" value="1"/>
</dbReference>
<evidence type="ECO:0000259" key="3">
    <source>
        <dbReference type="Pfam" id="PF06916"/>
    </source>
</evidence>
<sequence length="217" mass="23052">MLNVGITCAFAHGRSLGRCTGTSGPRLARLLPAVYGRSTWYLASSCPPAVQGPPNTSSIPMYVPVRCGSSSVQEAAASSMNTPKDTNVNPTDLPPVRRTLSVEEPTVVKPLTSREKLRAAIRDYGSTVLVFHVASGCTFLSMWYLIVSSGVDLSSLIRTLGLEGRLSSLAGGATTFVVAYAIHKATAPLRIGFTLTAAPLIVNYLRRKGVMKVKAKV</sequence>